<dbReference type="GO" id="GO:0043093">
    <property type="term" value="P:FtsZ-dependent cytokinesis"/>
    <property type="evidence" value="ECO:0007669"/>
    <property type="project" value="UniProtKB-UniRule"/>
</dbReference>
<keyword evidence="3 9" id="KW-0997">Cell inner membrane</keyword>
<dbReference type="AlphaFoldDB" id="A0A3T0E721"/>
<dbReference type="PROSITE" id="PS51779">
    <property type="entry name" value="POTRA"/>
    <property type="match status" value="1"/>
</dbReference>
<dbReference type="HAMAP" id="MF_00911">
    <property type="entry name" value="FtsQ_subfam"/>
    <property type="match status" value="1"/>
</dbReference>
<dbReference type="RefSeq" id="WP_127565624.1">
    <property type="nucleotide sequence ID" value="NZ_BMFB01000002.1"/>
</dbReference>
<evidence type="ECO:0000256" key="5">
    <source>
        <dbReference type="ARBA" id="ARBA00022692"/>
    </source>
</evidence>
<evidence type="ECO:0000256" key="6">
    <source>
        <dbReference type="ARBA" id="ARBA00022989"/>
    </source>
</evidence>
<accession>A0A3T0E721</accession>
<feature type="transmembrane region" description="Helical" evidence="9">
    <location>
        <begin position="20"/>
        <end position="40"/>
    </location>
</feature>
<evidence type="ECO:0000256" key="9">
    <source>
        <dbReference type="HAMAP-Rule" id="MF_00911"/>
    </source>
</evidence>
<keyword evidence="2 9" id="KW-1003">Cell membrane</keyword>
<reference evidence="10 11" key="1">
    <citation type="submission" date="2016-12" db="EMBL/GenBank/DDBJ databases">
        <title>The genome of dimorphic prosthecate Glycocaulis alkaliphilus 6b-8t, isolated from crude oil dictates its adaptability in petroleum environments.</title>
        <authorList>
            <person name="Wu X.-L."/>
            <person name="Geng S."/>
        </authorList>
    </citation>
    <scope>NUCLEOTIDE SEQUENCE [LARGE SCALE GENOMIC DNA]</scope>
    <source>
        <strain evidence="10 11">6B-8</strain>
    </source>
</reference>
<dbReference type="InterPro" id="IPR013685">
    <property type="entry name" value="POTRA_FtsQ_type"/>
</dbReference>
<dbReference type="OrthoDB" id="9783091at2"/>
<protein>
    <recommendedName>
        <fullName evidence="9">Cell division protein FtsQ</fullName>
    </recommendedName>
</protein>
<evidence type="ECO:0000313" key="10">
    <source>
        <dbReference type="EMBL" id="AZU03215.1"/>
    </source>
</evidence>
<dbReference type="Proteomes" id="UP000286954">
    <property type="component" value="Chromosome"/>
</dbReference>
<comment type="similarity">
    <text evidence="9">Belongs to the FtsQ/DivIB family. FtsQ subfamily.</text>
</comment>
<evidence type="ECO:0000256" key="4">
    <source>
        <dbReference type="ARBA" id="ARBA00022618"/>
    </source>
</evidence>
<dbReference type="PANTHER" id="PTHR35851:SF1">
    <property type="entry name" value="CELL DIVISION PROTEIN FTSQ"/>
    <property type="match status" value="1"/>
</dbReference>
<evidence type="ECO:0000256" key="2">
    <source>
        <dbReference type="ARBA" id="ARBA00022475"/>
    </source>
</evidence>
<dbReference type="InterPro" id="IPR026579">
    <property type="entry name" value="FtsQ"/>
</dbReference>
<dbReference type="GO" id="GO:0090529">
    <property type="term" value="P:cell septum assembly"/>
    <property type="evidence" value="ECO:0007669"/>
    <property type="project" value="InterPro"/>
</dbReference>
<dbReference type="PANTHER" id="PTHR35851">
    <property type="entry name" value="CELL DIVISION PROTEIN FTSQ"/>
    <property type="match status" value="1"/>
</dbReference>
<keyword evidence="8 9" id="KW-0131">Cell cycle</keyword>
<keyword evidence="6 9" id="KW-1133">Transmembrane helix</keyword>
<name>A0A3T0E721_9PROT</name>
<dbReference type="EMBL" id="CP018911">
    <property type="protein sequence ID" value="AZU03215.1"/>
    <property type="molecule type" value="Genomic_DNA"/>
</dbReference>
<dbReference type="InterPro" id="IPR034746">
    <property type="entry name" value="POTRA"/>
</dbReference>
<dbReference type="GO" id="GO:0032153">
    <property type="term" value="C:cell division site"/>
    <property type="evidence" value="ECO:0007669"/>
    <property type="project" value="UniProtKB-UniRule"/>
</dbReference>
<gene>
    <name evidence="9" type="primary">ftsQ</name>
    <name evidence="10" type="ORF">X907_0670</name>
</gene>
<evidence type="ECO:0000313" key="11">
    <source>
        <dbReference type="Proteomes" id="UP000286954"/>
    </source>
</evidence>
<evidence type="ECO:0000256" key="8">
    <source>
        <dbReference type="ARBA" id="ARBA00023306"/>
    </source>
</evidence>
<keyword evidence="4 9" id="KW-0132">Cell division</keyword>
<comment type="function">
    <text evidence="9">Essential cell division protein.</text>
</comment>
<keyword evidence="7 9" id="KW-0472">Membrane</keyword>
<keyword evidence="11" id="KW-1185">Reference proteome</keyword>
<keyword evidence="5 9" id="KW-0812">Transmembrane</keyword>
<evidence type="ECO:0000256" key="3">
    <source>
        <dbReference type="ARBA" id="ARBA00022519"/>
    </source>
</evidence>
<sequence length="273" mass="29017">MVNWASAQIRTARYRTITALRLGFFAVAGVTALAFIGLAMTGGLGPAGDGLRTAFADHLTRSGYVVRAVDVVGARDVSAAEIAQVIGARPGRGLIEIDPEQARAAIESMSRVESAQVIRLWPDRVSVIITERAPYALWQNEGVHYVIDRLGIVLAGENPSDHAALPRLVGAGANEAAEEIITVLARQPELAALVTHAVRVGERRWNLRLQSGSDILLPETGVASAVALIAALHADQRVLELDAQAFDLRGDGEMAIRAWPERAGGASARERGA</sequence>
<dbReference type="Gene3D" id="3.10.20.310">
    <property type="entry name" value="membrane protein fhac"/>
    <property type="match status" value="1"/>
</dbReference>
<evidence type="ECO:0000256" key="7">
    <source>
        <dbReference type="ARBA" id="ARBA00023136"/>
    </source>
</evidence>
<dbReference type="KEGG" id="gak:X907_0670"/>
<dbReference type="Pfam" id="PF03799">
    <property type="entry name" value="FtsQ_DivIB_C"/>
    <property type="match status" value="1"/>
</dbReference>
<evidence type="ECO:0000256" key="1">
    <source>
        <dbReference type="ARBA" id="ARBA00004370"/>
    </source>
</evidence>
<dbReference type="InterPro" id="IPR005548">
    <property type="entry name" value="Cell_div_FtsQ/DivIB_C"/>
</dbReference>
<dbReference type="Pfam" id="PF08478">
    <property type="entry name" value="POTRA_1"/>
    <property type="match status" value="1"/>
</dbReference>
<comment type="subcellular location">
    <subcellularLocation>
        <location evidence="9">Cell inner membrane</location>
        <topology evidence="9">Single-pass type II membrane protein</topology>
    </subcellularLocation>
    <subcellularLocation>
        <location evidence="1">Membrane</location>
    </subcellularLocation>
    <text evidence="9">Localizes to the division septum.</text>
</comment>
<dbReference type="GO" id="GO:0005886">
    <property type="term" value="C:plasma membrane"/>
    <property type="evidence" value="ECO:0007669"/>
    <property type="project" value="UniProtKB-SubCell"/>
</dbReference>
<organism evidence="10 11">
    <name type="scientific">Glycocaulis alkaliphilus</name>
    <dbReference type="NCBI Taxonomy" id="1434191"/>
    <lineage>
        <taxon>Bacteria</taxon>
        <taxon>Pseudomonadati</taxon>
        <taxon>Pseudomonadota</taxon>
        <taxon>Alphaproteobacteria</taxon>
        <taxon>Maricaulales</taxon>
        <taxon>Maricaulaceae</taxon>
        <taxon>Glycocaulis</taxon>
    </lineage>
</organism>
<proteinExistence type="inferred from homology"/>